<sequence length="439" mass="48209">MFKTLCCFALLSLPLTAMSTTLTMETWRVDDQALWQQTLLPILHKIAPDLDVKLNPVKTSEYDATLQQRLENNTAGDLIICRPYDQSLALFKAGHLVDLTDFPGMENFPSFAKSAWQTDTGAATFCLPIASVIQGFFYNVDIFKQLQLTPPTTREEFFAVLERIRHDGRYLPLALAAHDNWVVSELGFLNIGPAYWKGEDGRLALIHGDSTFTSAPFVAAFDELRQWRPYIGAAAESRTEAQTVVDFASGKAAIIVAGSWSIPQFTGKVNFAAFHPPVGKRGDACYFVDHTDMGIGINSASPNRAAAWHLLEWMSSAEFAESFSNAVPGFFSLSNHFFELHHPVAQQMMSWRDECDSTIRLGAQFLSRGKPAFNAQLNQLAQAVVLGQQSPQQAAAQIQQTLASWYPPQSQAEAKAKAMPACTVPMVPASAASTAVPAP</sequence>
<dbReference type="SUPFAM" id="SSF53850">
    <property type="entry name" value="Periplasmic binding protein-like II"/>
    <property type="match status" value="1"/>
</dbReference>
<dbReference type="Pfam" id="PF01547">
    <property type="entry name" value="SBP_bac_1"/>
    <property type="match status" value="1"/>
</dbReference>
<evidence type="ECO:0000313" key="9">
    <source>
        <dbReference type="Proteomes" id="UP001595692"/>
    </source>
</evidence>
<proteinExistence type="inferred from homology"/>
<dbReference type="EMBL" id="JBHSAF010000014">
    <property type="protein sequence ID" value="MFC3913930.1"/>
    <property type="molecule type" value="Genomic_DNA"/>
</dbReference>
<evidence type="ECO:0000256" key="1">
    <source>
        <dbReference type="ARBA" id="ARBA00004418"/>
    </source>
</evidence>
<dbReference type="RefSeq" id="WP_377152343.1">
    <property type="nucleotide sequence ID" value="NZ_JBHSAF010000014.1"/>
</dbReference>
<dbReference type="Gene3D" id="3.40.190.10">
    <property type="entry name" value="Periplasmic binding protein-like II"/>
    <property type="match status" value="1"/>
</dbReference>
<comment type="function">
    <text evidence="5">Part of a binding-protein-dependent transport system for a sugar.</text>
</comment>
<evidence type="ECO:0000256" key="2">
    <source>
        <dbReference type="ARBA" id="ARBA00008520"/>
    </source>
</evidence>
<evidence type="ECO:0000256" key="7">
    <source>
        <dbReference type="SAM" id="SignalP"/>
    </source>
</evidence>
<evidence type="ECO:0000256" key="5">
    <source>
        <dbReference type="ARBA" id="ARBA00049629"/>
    </source>
</evidence>
<comment type="caution">
    <text evidence="8">The sequence shown here is derived from an EMBL/GenBank/DDBJ whole genome shotgun (WGS) entry which is preliminary data.</text>
</comment>
<keyword evidence="3" id="KW-0813">Transport</keyword>
<dbReference type="PANTHER" id="PTHR43649:SF28">
    <property type="entry name" value="BINDING PROTEIN COMPONENT OF ABC SUGAR TRANSPORTER-RELATED"/>
    <property type="match status" value="1"/>
</dbReference>
<protein>
    <recommendedName>
        <fullName evidence="6">Probable sugar-binding periplasmic protein</fullName>
    </recommendedName>
</protein>
<dbReference type="InterPro" id="IPR006059">
    <property type="entry name" value="SBP"/>
</dbReference>
<keyword evidence="4 7" id="KW-0732">Signal</keyword>
<evidence type="ECO:0000256" key="4">
    <source>
        <dbReference type="ARBA" id="ARBA00022729"/>
    </source>
</evidence>
<name>A0ABV8CNZ2_9GAMM</name>
<accession>A0ABV8CNZ2</accession>
<comment type="similarity">
    <text evidence="2">Belongs to the bacterial solute-binding protein 1 family.</text>
</comment>
<dbReference type="Proteomes" id="UP001595692">
    <property type="component" value="Unassembled WGS sequence"/>
</dbReference>
<evidence type="ECO:0000313" key="8">
    <source>
        <dbReference type="EMBL" id="MFC3913930.1"/>
    </source>
</evidence>
<evidence type="ECO:0000256" key="3">
    <source>
        <dbReference type="ARBA" id="ARBA00022448"/>
    </source>
</evidence>
<reference evidence="9" key="1">
    <citation type="journal article" date="2019" name="Int. J. Syst. Evol. Microbiol.">
        <title>The Global Catalogue of Microorganisms (GCM) 10K type strain sequencing project: providing services to taxonomists for standard genome sequencing and annotation.</title>
        <authorList>
            <consortium name="The Broad Institute Genomics Platform"/>
            <consortium name="The Broad Institute Genome Sequencing Center for Infectious Disease"/>
            <person name="Wu L."/>
            <person name="Ma J."/>
        </authorList>
    </citation>
    <scope>NUCLEOTIDE SEQUENCE [LARGE SCALE GENOMIC DNA]</scope>
    <source>
        <strain evidence="9">CCUG 54939</strain>
    </source>
</reference>
<feature type="chain" id="PRO_5046516655" description="Probable sugar-binding periplasmic protein" evidence="7">
    <location>
        <begin position="20"/>
        <end position="439"/>
    </location>
</feature>
<evidence type="ECO:0000256" key="6">
    <source>
        <dbReference type="ARBA" id="ARBA00049753"/>
    </source>
</evidence>
<keyword evidence="9" id="KW-1185">Reference proteome</keyword>
<gene>
    <name evidence="8" type="ORF">ACFOSS_10685</name>
</gene>
<dbReference type="PANTHER" id="PTHR43649">
    <property type="entry name" value="ARABINOSE-BINDING PROTEIN-RELATED"/>
    <property type="match status" value="1"/>
</dbReference>
<comment type="subcellular location">
    <subcellularLocation>
        <location evidence="1">Periplasm</location>
    </subcellularLocation>
</comment>
<feature type="signal peptide" evidence="7">
    <location>
        <begin position="1"/>
        <end position="19"/>
    </location>
</feature>
<dbReference type="InterPro" id="IPR050490">
    <property type="entry name" value="Bact_solute-bd_prot1"/>
</dbReference>
<organism evidence="8 9">
    <name type="scientific">Pseudaeromonas sharmana</name>
    <dbReference type="NCBI Taxonomy" id="328412"/>
    <lineage>
        <taxon>Bacteria</taxon>
        <taxon>Pseudomonadati</taxon>
        <taxon>Pseudomonadota</taxon>
        <taxon>Gammaproteobacteria</taxon>
        <taxon>Aeromonadales</taxon>
        <taxon>Aeromonadaceae</taxon>
        <taxon>Pseudaeromonas</taxon>
    </lineage>
</organism>